<proteinExistence type="predicted"/>
<keyword evidence="5" id="KW-1185">Reference proteome</keyword>
<dbReference type="EMBL" id="JAGINW010000001">
    <property type="protein sequence ID" value="MBP2325004.1"/>
    <property type="molecule type" value="Genomic_DNA"/>
</dbReference>
<name>A0ABS4TKZ8_9PSEU</name>
<dbReference type="GO" id="GO:0008168">
    <property type="term" value="F:methyltransferase activity"/>
    <property type="evidence" value="ECO:0007669"/>
    <property type="project" value="UniProtKB-KW"/>
</dbReference>
<dbReference type="SUPFAM" id="SSF53335">
    <property type="entry name" value="S-adenosyl-L-methionine-dependent methyltransferases"/>
    <property type="match status" value="1"/>
</dbReference>
<reference evidence="4 5" key="1">
    <citation type="submission" date="2021-03" db="EMBL/GenBank/DDBJ databases">
        <title>Sequencing the genomes of 1000 actinobacteria strains.</title>
        <authorList>
            <person name="Klenk H.-P."/>
        </authorList>
    </citation>
    <scope>NUCLEOTIDE SEQUENCE [LARGE SCALE GENOMIC DNA]</scope>
    <source>
        <strain evidence="4 5">DSM 46670</strain>
    </source>
</reference>
<dbReference type="Pfam" id="PF13649">
    <property type="entry name" value="Methyltransf_25"/>
    <property type="match status" value="1"/>
</dbReference>
<dbReference type="PANTHER" id="PTHR44942">
    <property type="entry name" value="METHYLTRANSF_11 DOMAIN-CONTAINING PROTEIN"/>
    <property type="match status" value="1"/>
</dbReference>
<dbReference type="InterPro" id="IPR029063">
    <property type="entry name" value="SAM-dependent_MTases_sf"/>
</dbReference>
<evidence type="ECO:0000313" key="5">
    <source>
        <dbReference type="Proteomes" id="UP001519332"/>
    </source>
</evidence>
<dbReference type="CDD" id="cd02440">
    <property type="entry name" value="AdoMet_MTases"/>
    <property type="match status" value="1"/>
</dbReference>
<evidence type="ECO:0000256" key="2">
    <source>
        <dbReference type="ARBA" id="ARBA00022679"/>
    </source>
</evidence>
<gene>
    <name evidence="4" type="ORF">JOF56_005389</name>
</gene>
<sequence>MTVTTQFDYTPYAADYASRPDYVSEVITATLAVAGVAPGDLVCDVGAGSAHLTIPLLENGLRVDAVEPTQAMREVGEGRTQGMAGVQWFEGFGEATGRPGDTYPLVTFGSSFDRTDRPAALRETARILKPGGWFACCWNHRDLEEPFQARIEDLIKQHIPGYDYGTRRADQTPAIEASGLFETPVVISGRMTRQVSSDVWCDAWSSHSTLGQQAGEKFDDVLAGIRGLVGAERRDHVDVPYVTKMWVARLRGRNAR</sequence>
<comment type="caution">
    <text evidence="4">The sequence shown here is derived from an EMBL/GenBank/DDBJ whole genome shotgun (WGS) entry which is preliminary data.</text>
</comment>
<dbReference type="InterPro" id="IPR041698">
    <property type="entry name" value="Methyltransf_25"/>
</dbReference>
<dbReference type="Gene3D" id="3.40.50.150">
    <property type="entry name" value="Vaccinia Virus protein VP39"/>
    <property type="match status" value="1"/>
</dbReference>
<feature type="domain" description="Methyltransferase" evidence="3">
    <location>
        <begin position="42"/>
        <end position="132"/>
    </location>
</feature>
<dbReference type="Proteomes" id="UP001519332">
    <property type="component" value="Unassembled WGS sequence"/>
</dbReference>
<evidence type="ECO:0000259" key="3">
    <source>
        <dbReference type="Pfam" id="PF13649"/>
    </source>
</evidence>
<dbReference type="RefSeq" id="WP_209642259.1">
    <property type="nucleotide sequence ID" value="NZ_JAGINW010000001.1"/>
</dbReference>
<dbReference type="InterPro" id="IPR051052">
    <property type="entry name" value="Diverse_substrate_MTase"/>
</dbReference>
<evidence type="ECO:0000313" key="4">
    <source>
        <dbReference type="EMBL" id="MBP2325004.1"/>
    </source>
</evidence>
<keyword evidence="2" id="KW-0808">Transferase</keyword>
<evidence type="ECO:0000256" key="1">
    <source>
        <dbReference type="ARBA" id="ARBA00022603"/>
    </source>
</evidence>
<dbReference type="GO" id="GO:0032259">
    <property type="term" value="P:methylation"/>
    <property type="evidence" value="ECO:0007669"/>
    <property type="project" value="UniProtKB-KW"/>
</dbReference>
<protein>
    <submittedName>
        <fullName evidence="4">SAM-dependent methyltransferase</fullName>
    </submittedName>
</protein>
<keyword evidence="1 4" id="KW-0489">Methyltransferase</keyword>
<accession>A0ABS4TKZ8</accession>
<organism evidence="4 5">
    <name type="scientific">Kibdelosporangium banguiense</name>
    <dbReference type="NCBI Taxonomy" id="1365924"/>
    <lineage>
        <taxon>Bacteria</taxon>
        <taxon>Bacillati</taxon>
        <taxon>Actinomycetota</taxon>
        <taxon>Actinomycetes</taxon>
        <taxon>Pseudonocardiales</taxon>
        <taxon>Pseudonocardiaceae</taxon>
        <taxon>Kibdelosporangium</taxon>
    </lineage>
</organism>
<dbReference type="PANTHER" id="PTHR44942:SF4">
    <property type="entry name" value="METHYLTRANSFERASE TYPE 11 DOMAIN-CONTAINING PROTEIN"/>
    <property type="match status" value="1"/>
</dbReference>